<dbReference type="InterPro" id="IPR016181">
    <property type="entry name" value="Acyl_CoA_acyltransferase"/>
</dbReference>
<dbReference type="Pfam" id="PF00583">
    <property type="entry name" value="Acetyltransf_1"/>
    <property type="match status" value="1"/>
</dbReference>
<dbReference type="InterPro" id="IPR006464">
    <property type="entry name" value="AcTrfase_RimI/Ard1"/>
</dbReference>
<dbReference type="eggNOG" id="COG0456">
    <property type="taxonomic scope" value="Bacteria"/>
</dbReference>
<dbReference type="AlphaFoldDB" id="N6Z149"/>
<dbReference type="PROSITE" id="PS51186">
    <property type="entry name" value="GNAT"/>
    <property type="match status" value="1"/>
</dbReference>
<feature type="binding site" evidence="1">
    <location>
        <begin position="71"/>
        <end position="76"/>
    </location>
    <ligand>
        <name>acetyl-CoA</name>
        <dbReference type="ChEBI" id="CHEBI:57288"/>
    </ligand>
</feature>
<dbReference type="EC" id="2.3.1.266" evidence="1 2"/>
<dbReference type="Proteomes" id="UP000013232">
    <property type="component" value="Unassembled WGS sequence"/>
</dbReference>
<keyword evidence="1 4" id="KW-0808">Transferase</keyword>
<dbReference type="GO" id="GO:0008999">
    <property type="term" value="F:protein-N-terminal-alanine acetyltransferase activity"/>
    <property type="evidence" value="ECO:0007669"/>
    <property type="project" value="UniProtKB-UniRule"/>
</dbReference>
<proteinExistence type="inferred from homology"/>
<name>N6Z149_THAL4</name>
<organism evidence="4 5">
    <name type="scientific">Thauera linaloolentis (strain DSM 12138 / JCM 21573 / CCUG 41526 / CIP 105981 / IAM 15112 / NBRC 102519 / 47Lol)</name>
    <dbReference type="NCBI Taxonomy" id="1123367"/>
    <lineage>
        <taxon>Bacteria</taxon>
        <taxon>Pseudomonadati</taxon>
        <taxon>Pseudomonadota</taxon>
        <taxon>Betaproteobacteria</taxon>
        <taxon>Rhodocyclales</taxon>
        <taxon>Zoogloeaceae</taxon>
        <taxon>Thauera</taxon>
    </lineage>
</organism>
<sequence>MQAAHLDWIAPQEVELQAFPWTRGNFLDSLSAGHSAWVMKEGAGMVGYAVVLGVLDEAHLLTIGIVRGAQRRGLGRTFLNWLHEDARSKGAMQFFLEVRPSNHAGLALYRTMGYEQIGCRKGYYPAENGREDAIVMRREL</sequence>
<dbReference type="CDD" id="cd04301">
    <property type="entry name" value="NAT_SF"/>
    <property type="match status" value="1"/>
</dbReference>
<feature type="domain" description="N-acetyltransferase" evidence="3">
    <location>
        <begin position="1"/>
        <end position="140"/>
    </location>
</feature>
<evidence type="ECO:0000256" key="1">
    <source>
        <dbReference type="HAMAP-Rule" id="MF_02210"/>
    </source>
</evidence>
<dbReference type="STRING" id="1123367.GCA_000621305_03710"/>
<reference evidence="4 5" key="1">
    <citation type="submission" date="2012-09" db="EMBL/GenBank/DDBJ databases">
        <title>Draft Genome Sequences of 6 Strains from Genus Thauera.</title>
        <authorList>
            <person name="Liu B."/>
            <person name="Shapleigh J.P."/>
            <person name="Frostegard A.H."/>
        </authorList>
    </citation>
    <scope>NUCLEOTIDE SEQUENCE [LARGE SCALE GENOMIC DNA]</scope>
    <source>
        <strain evidence="5">47Lol / DSM 12138</strain>
    </source>
</reference>
<dbReference type="InterPro" id="IPR000182">
    <property type="entry name" value="GNAT_dom"/>
</dbReference>
<dbReference type="NCBIfam" id="TIGR01575">
    <property type="entry name" value="rimI"/>
    <property type="match status" value="1"/>
</dbReference>
<dbReference type="OrthoDB" id="9796919at2"/>
<comment type="caution">
    <text evidence="4">The sequence shown here is derived from an EMBL/GenBank/DDBJ whole genome shotgun (WGS) entry which is preliminary data.</text>
</comment>
<dbReference type="GO" id="GO:0005737">
    <property type="term" value="C:cytoplasm"/>
    <property type="evidence" value="ECO:0007669"/>
    <property type="project" value="UniProtKB-SubCell"/>
</dbReference>
<feature type="binding site" evidence="1">
    <location>
        <position position="102"/>
    </location>
    <ligand>
        <name>acetyl-CoA</name>
        <dbReference type="ChEBI" id="CHEBI:57288"/>
    </ligand>
</feature>
<comment type="subcellular location">
    <subcellularLocation>
        <location evidence="1 2">Cytoplasm</location>
    </subcellularLocation>
</comment>
<gene>
    <name evidence="1" type="primary">rimI</name>
    <name evidence="4" type="ORF">C666_14450</name>
</gene>
<evidence type="ECO:0000256" key="2">
    <source>
        <dbReference type="RuleBase" id="RU363094"/>
    </source>
</evidence>
<feature type="binding site" evidence="1">
    <location>
        <begin position="63"/>
        <end position="65"/>
    </location>
    <ligand>
        <name>acetyl-CoA</name>
        <dbReference type="ChEBI" id="CHEBI:57288"/>
    </ligand>
</feature>
<dbReference type="EMBL" id="AMXE01000065">
    <property type="protein sequence ID" value="ENO85879.1"/>
    <property type="molecule type" value="Genomic_DNA"/>
</dbReference>
<comment type="catalytic activity">
    <reaction evidence="1 2">
        <text>N-terminal L-alanyl-[ribosomal protein bS18] + acetyl-CoA = N-terminal N(alpha)-acetyl-L-alanyl-[ribosomal protein bS18] + CoA + H(+)</text>
        <dbReference type="Rhea" id="RHEA:43756"/>
        <dbReference type="Rhea" id="RHEA-COMP:10676"/>
        <dbReference type="Rhea" id="RHEA-COMP:10677"/>
        <dbReference type="ChEBI" id="CHEBI:15378"/>
        <dbReference type="ChEBI" id="CHEBI:57287"/>
        <dbReference type="ChEBI" id="CHEBI:57288"/>
        <dbReference type="ChEBI" id="CHEBI:64718"/>
        <dbReference type="ChEBI" id="CHEBI:83683"/>
        <dbReference type="EC" id="2.3.1.266"/>
    </reaction>
</comment>
<evidence type="ECO:0000313" key="5">
    <source>
        <dbReference type="Proteomes" id="UP000013232"/>
    </source>
</evidence>
<keyword evidence="1" id="KW-0012">Acyltransferase</keyword>
<dbReference type="SUPFAM" id="SSF55729">
    <property type="entry name" value="Acyl-CoA N-acyltransferases (Nat)"/>
    <property type="match status" value="1"/>
</dbReference>
<dbReference type="InterPro" id="IPR043690">
    <property type="entry name" value="RimI"/>
</dbReference>
<accession>N6Z149</accession>
<keyword evidence="5" id="KW-1185">Reference proteome</keyword>
<protein>
    <recommendedName>
        <fullName evidence="1 2">[Ribosomal protein bS18]-alanine N-acetyltransferase</fullName>
        <ecNumber evidence="1 2">2.3.1.266</ecNumber>
    </recommendedName>
</protein>
<evidence type="ECO:0000259" key="3">
    <source>
        <dbReference type="PROSITE" id="PS51186"/>
    </source>
</evidence>
<dbReference type="Gene3D" id="3.40.630.30">
    <property type="match status" value="1"/>
</dbReference>
<evidence type="ECO:0000313" key="4">
    <source>
        <dbReference type="EMBL" id="ENO85879.1"/>
    </source>
</evidence>
<feature type="active site" description="Proton donor" evidence="1">
    <location>
        <position position="109"/>
    </location>
</feature>
<comment type="function">
    <text evidence="1 2">Acetylates the N-terminal alanine of ribosomal protein bS18.</text>
</comment>
<dbReference type="HAMAP" id="MF_02210">
    <property type="entry name" value="RimI"/>
    <property type="match status" value="1"/>
</dbReference>
<keyword evidence="1 2" id="KW-0963">Cytoplasm</keyword>
<comment type="similarity">
    <text evidence="1 2">Belongs to the acetyltransferase family. RimI subfamily.</text>
</comment>
<dbReference type="RefSeq" id="WP_004341644.1">
    <property type="nucleotide sequence ID" value="NZ_AMXE01000065.1"/>
</dbReference>
<feature type="active site" description="Proton acceptor" evidence="1">
    <location>
        <position position="97"/>
    </location>
</feature>